<evidence type="ECO:0000313" key="3">
    <source>
        <dbReference type="Proteomes" id="UP000018958"/>
    </source>
</evidence>
<proteinExistence type="predicted"/>
<dbReference type="InterPro" id="IPR057670">
    <property type="entry name" value="SH3_retrovirus"/>
</dbReference>
<comment type="caution">
    <text evidence="2">The sequence shown here is derived from an EMBL/GenBank/DDBJ whole genome shotgun (WGS) entry which is preliminary data.</text>
</comment>
<dbReference type="OrthoDB" id="413361at2759"/>
<evidence type="ECO:0000313" key="2">
    <source>
        <dbReference type="EMBL" id="ETP21533.1"/>
    </source>
</evidence>
<accession>W2XGK5</accession>
<evidence type="ECO:0000259" key="1">
    <source>
        <dbReference type="Pfam" id="PF25597"/>
    </source>
</evidence>
<gene>
    <name evidence="2" type="ORF">F441_04969</name>
</gene>
<feature type="domain" description="Retroviral polymerase SH3-like" evidence="1">
    <location>
        <begin position="30"/>
        <end position="82"/>
    </location>
</feature>
<dbReference type="EMBL" id="ANIX01001070">
    <property type="protein sequence ID" value="ETP21533.1"/>
    <property type="molecule type" value="Genomic_DNA"/>
</dbReference>
<protein>
    <recommendedName>
        <fullName evidence="1">Retroviral polymerase SH3-like domain-containing protein</fullName>
    </recommendedName>
</protein>
<name>W2XGK5_PHYNI</name>
<organism evidence="2 3">
    <name type="scientific">Phytophthora nicotianae CJ01A1</name>
    <dbReference type="NCBI Taxonomy" id="1317063"/>
    <lineage>
        <taxon>Eukaryota</taxon>
        <taxon>Sar</taxon>
        <taxon>Stramenopiles</taxon>
        <taxon>Oomycota</taxon>
        <taxon>Peronosporomycetes</taxon>
        <taxon>Peronosporales</taxon>
        <taxon>Peronosporaceae</taxon>
        <taxon>Phytophthora</taxon>
    </lineage>
</organism>
<dbReference type="Pfam" id="PF25597">
    <property type="entry name" value="SH3_retrovirus"/>
    <property type="match status" value="1"/>
</dbReference>
<dbReference type="AlphaFoldDB" id="W2XGK5"/>
<dbReference type="Proteomes" id="UP000018958">
    <property type="component" value="Unassembled WGS sequence"/>
</dbReference>
<sequence length="115" mass="12715">MSPLEMLTGAVPNLSDVVTFGSSWTAYRNPGKKAWKPRAQVGMIVGKNDETKGYKVYLPKDRIVITTQHIKNVETLDNKQNEQLQAQLEREDPDLRRAVEGRGGCKTEGAGAGCR</sequence>
<reference evidence="2 3" key="1">
    <citation type="submission" date="2013-11" db="EMBL/GenBank/DDBJ databases">
        <title>The Genome Sequence of Phytophthora parasitica CJ01A1.</title>
        <authorList>
            <consortium name="The Broad Institute Genomics Platform"/>
            <person name="Russ C."/>
            <person name="Tyler B."/>
            <person name="Panabieres F."/>
            <person name="Shan W."/>
            <person name="Tripathy S."/>
            <person name="Grunwald N."/>
            <person name="Machado M."/>
            <person name="Johnson C.S."/>
            <person name="Walker B."/>
            <person name="Young S.K."/>
            <person name="Zeng Q."/>
            <person name="Gargeya S."/>
            <person name="Fitzgerald M."/>
            <person name="Haas B."/>
            <person name="Abouelleil A."/>
            <person name="Allen A.W."/>
            <person name="Alvarado L."/>
            <person name="Arachchi H.M."/>
            <person name="Berlin A.M."/>
            <person name="Chapman S.B."/>
            <person name="Gainer-Dewar J."/>
            <person name="Goldberg J."/>
            <person name="Griggs A."/>
            <person name="Gujja S."/>
            <person name="Hansen M."/>
            <person name="Howarth C."/>
            <person name="Imamovic A."/>
            <person name="Ireland A."/>
            <person name="Larimer J."/>
            <person name="McCowan C."/>
            <person name="Murphy C."/>
            <person name="Pearson M."/>
            <person name="Poon T.W."/>
            <person name="Priest M."/>
            <person name="Roberts A."/>
            <person name="Saif S."/>
            <person name="Shea T."/>
            <person name="Sisk P."/>
            <person name="Sykes S."/>
            <person name="Wortman J."/>
            <person name="Nusbaum C."/>
            <person name="Birren B."/>
        </authorList>
    </citation>
    <scope>NUCLEOTIDE SEQUENCE [LARGE SCALE GENOMIC DNA]</scope>
    <source>
        <strain evidence="2 3">CJ01A1</strain>
    </source>
</reference>